<keyword evidence="1" id="KW-0472">Membrane</keyword>
<dbReference type="Proteomes" id="UP000221165">
    <property type="component" value="Unassembled WGS sequence"/>
</dbReference>
<feature type="transmembrane region" description="Helical" evidence="1">
    <location>
        <begin position="21"/>
        <end position="39"/>
    </location>
</feature>
<protein>
    <submittedName>
        <fullName evidence="2">Uncharacterized protein</fullName>
    </submittedName>
</protein>
<dbReference type="EMBL" id="MIGC01000475">
    <property type="protein sequence ID" value="PHJ24955.1"/>
    <property type="molecule type" value="Genomic_DNA"/>
</dbReference>
<evidence type="ECO:0000256" key="1">
    <source>
        <dbReference type="SAM" id="Phobius"/>
    </source>
</evidence>
<sequence length="73" mass="8182">PGKREEFLQTSAGGEKRKKGEFYGFTLGFFYGEVIFLGFQRATWSRPVGSASVTMTMRQGGAETVLRHLVTEF</sequence>
<name>A0A2C6LD59_9APIC</name>
<keyword evidence="1" id="KW-0812">Transmembrane</keyword>
<gene>
    <name evidence="2" type="ORF">CSUI_001189</name>
</gene>
<dbReference type="GeneID" id="94424606"/>
<evidence type="ECO:0000313" key="2">
    <source>
        <dbReference type="EMBL" id="PHJ24955.1"/>
    </source>
</evidence>
<dbReference type="VEuPathDB" id="ToxoDB:CSUI_001189"/>
<evidence type="ECO:0000313" key="3">
    <source>
        <dbReference type="Proteomes" id="UP000221165"/>
    </source>
</evidence>
<accession>A0A2C6LD59</accession>
<dbReference type="AlphaFoldDB" id="A0A2C6LD59"/>
<proteinExistence type="predicted"/>
<keyword evidence="1" id="KW-1133">Transmembrane helix</keyword>
<keyword evidence="3" id="KW-1185">Reference proteome</keyword>
<organism evidence="2 3">
    <name type="scientific">Cystoisospora suis</name>
    <dbReference type="NCBI Taxonomy" id="483139"/>
    <lineage>
        <taxon>Eukaryota</taxon>
        <taxon>Sar</taxon>
        <taxon>Alveolata</taxon>
        <taxon>Apicomplexa</taxon>
        <taxon>Conoidasida</taxon>
        <taxon>Coccidia</taxon>
        <taxon>Eucoccidiorida</taxon>
        <taxon>Eimeriorina</taxon>
        <taxon>Sarcocystidae</taxon>
        <taxon>Cystoisospora</taxon>
    </lineage>
</organism>
<comment type="caution">
    <text evidence="2">The sequence shown here is derived from an EMBL/GenBank/DDBJ whole genome shotgun (WGS) entry which is preliminary data.</text>
</comment>
<reference evidence="2 3" key="1">
    <citation type="journal article" date="2017" name="Int. J. Parasitol.">
        <title>The genome of the protozoan parasite Cystoisospora suis and a reverse vaccinology approach to identify vaccine candidates.</title>
        <authorList>
            <person name="Palmieri N."/>
            <person name="Shrestha A."/>
            <person name="Ruttkowski B."/>
            <person name="Beck T."/>
            <person name="Vogl C."/>
            <person name="Tomley F."/>
            <person name="Blake D.P."/>
            <person name="Joachim A."/>
        </authorList>
    </citation>
    <scope>NUCLEOTIDE SEQUENCE [LARGE SCALE GENOMIC DNA]</scope>
    <source>
        <strain evidence="2 3">Wien I</strain>
    </source>
</reference>
<feature type="non-terminal residue" evidence="2">
    <location>
        <position position="1"/>
    </location>
</feature>
<dbReference type="RefSeq" id="XP_067926627.1">
    <property type="nucleotide sequence ID" value="XM_068061395.1"/>
</dbReference>